<evidence type="ECO:0000313" key="2">
    <source>
        <dbReference type="Proteomes" id="UP000281915"/>
    </source>
</evidence>
<evidence type="ECO:0000313" key="1">
    <source>
        <dbReference type="EMBL" id="RNB74750.1"/>
    </source>
</evidence>
<dbReference type="SUPFAM" id="SSF48371">
    <property type="entry name" value="ARM repeat"/>
    <property type="match status" value="1"/>
</dbReference>
<dbReference type="InterPro" id="IPR016024">
    <property type="entry name" value="ARM-type_fold"/>
</dbReference>
<dbReference type="InterPro" id="IPR014825">
    <property type="entry name" value="DNA_alkylation"/>
</dbReference>
<proteinExistence type="predicted"/>
<dbReference type="Proteomes" id="UP000281915">
    <property type="component" value="Unassembled WGS sequence"/>
</dbReference>
<dbReference type="Pfam" id="PF08713">
    <property type="entry name" value="DNA_alkylation"/>
    <property type="match status" value="1"/>
</dbReference>
<dbReference type="RefSeq" id="WP_122914844.1">
    <property type="nucleotide sequence ID" value="NZ_RHHT01000048.1"/>
</dbReference>
<dbReference type="InterPro" id="IPR011989">
    <property type="entry name" value="ARM-like"/>
</dbReference>
<sequence>MWQERFEEAAARSDIAAMLDILHMQVTKHAITPKQSVKEKAIQIISQGLQQAATIYHVGIQLANSESPTGQELGAILTATHYEVNPSEVKAVLARLADSPHWEVREWVASACSIVLTNHFQSFYPTLMNWTRNPSPNVRRAVAVAVKYTARKLDEAYAELLIDLIEPLLWDEDKYVKKNVGAFAIGDGLLTYYPKHLMNRLHRWIALDNEHVRSNMIYIFSSAEGIKYIGDCVNILRVLSNDQRKIVKRAFNRTMRSVKKRDPEIYLTYFGDHSFEQDK</sequence>
<organism evidence="1 2">
    <name type="scientific">Brevibacillus panacihumi</name>
    <dbReference type="NCBI Taxonomy" id="497735"/>
    <lineage>
        <taxon>Bacteria</taxon>
        <taxon>Bacillati</taxon>
        <taxon>Bacillota</taxon>
        <taxon>Bacilli</taxon>
        <taxon>Bacillales</taxon>
        <taxon>Paenibacillaceae</taxon>
        <taxon>Brevibacillus</taxon>
    </lineage>
</organism>
<gene>
    <name evidence="1" type="ORF">EDM58_19765</name>
</gene>
<dbReference type="Gene3D" id="1.25.10.10">
    <property type="entry name" value="Leucine-rich Repeat Variant"/>
    <property type="match status" value="1"/>
</dbReference>
<accession>A0A3M8CG79</accession>
<name>A0A3M8CG79_9BACL</name>
<dbReference type="EMBL" id="RHHT01000048">
    <property type="protein sequence ID" value="RNB74750.1"/>
    <property type="molecule type" value="Genomic_DNA"/>
</dbReference>
<reference evidence="1 2" key="1">
    <citation type="submission" date="2018-10" db="EMBL/GenBank/DDBJ databases">
        <title>Phylogenomics of Brevibacillus.</title>
        <authorList>
            <person name="Dunlap C."/>
        </authorList>
    </citation>
    <scope>NUCLEOTIDE SEQUENCE [LARGE SCALE GENOMIC DNA]</scope>
    <source>
        <strain evidence="1 2">JCM 15085</strain>
    </source>
</reference>
<protein>
    <recommendedName>
        <fullName evidence="3">DNA alkylation repair protein</fullName>
    </recommendedName>
</protein>
<dbReference type="AlphaFoldDB" id="A0A3M8CG79"/>
<comment type="caution">
    <text evidence="1">The sequence shown here is derived from an EMBL/GenBank/DDBJ whole genome shotgun (WGS) entry which is preliminary data.</text>
</comment>
<evidence type="ECO:0008006" key="3">
    <source>
        <dbReference type="Google" id="ProtNLM"/>
    </source>
</evidence>